<feature type="binding site" evidence="14">
    <location>
        <position position="31"/>
    </location>
    <ligand>
        <name>L-threonine</name>
        <dbReference type="ChEBI" id="CHEBI:57926"/>
    </ligand>
</feature>
<dbReference type="InterPro" id="IPR005145">
    <property type="entry name" value="Sua5_C"/>
</dbReference>
<dbReference type="Proteomes" id="UP001149090">
    <property type="component" value="Unassembled WGS sequence"/>
</dbReference>
<feature type="binding site" evidence="14">
    <location>
        <position position="271"/>
    </location>
    <ligand>
        <name>ATP</name>
        <dbReference type="ChEBI" id="CHEBI:30616"/>
    </ligand>
</feature>
<comment type="catalytic activity">
    <reaction evidence="12 13">
        <text>L-threonine + hydrogencarbonate + ATP = L-threonylcarbamoyladenylate + diphosphate + H2O</text>
        <dbReference type="Rhea" id="RHEA:36407"/>
        <dbReference type="ChEBI" id="CHEBI:15377"/>
        <dbReference type="ChEBI" id="CHEBI:17544"/>
        <dbReference type="ChEBI" id="CHEBI:30616"/>
        <dbReference type="ChEBI" id="CHEBI:33019"/>
        <dbReference type="ChEBI" id="CHEBI:57926"/>
        <dbReference type="ChEBI" id="CHEBI:73682"/>
        <dbReference type="EC" id="2.7.7.87"/>
    </reaction>
</comment>
<keyword evidence="5 13" id="KW-0963">Cytoplasm</keyword>
<sequence>MALIVQPTEIEIEKASNYLKQGNLVAFPTETVYGLGADALNEEAVKKIFQYKDRPLNDPVIVHVEKYSQVQDLINLTEKESKFYKHLTQNFWPGPLTIVAKATSKVPDIITAKSGFVGIRSPSHKVAHDLLKVSQLPIAAPSANRFGHVSPTTAQHVFEDLGKYPITILDGGSTVVGIESTVMKLQEINGKIQLTFLRKGAISPENIKESIKNIPEFNDIVEINVVQRVVDLKKKEEEQKAKENENENENQNENQNENENEVSPGLHITHYAPDKETYLILNIDLKQDLKTDSNINPNINLKNYSNINSNYEKKFTFSETVLIDFKSQFLDIKDKFFAYSDLSPNGDVEESSVNLYSLLRWSETFPQTKVVILPEITQFFKNLTKNQKIPSILDALADRMFRASSGKTAFLDLHNYFVCVFSKLENLKEN</sequence>
<organism evidence="17 18">
    <name type="scientific">Anaeramoeba ignava</name>
    <name type="common">Anaerobic marine amoeba</name>
    <dbReference type="NCBI Taxonomy" id="1746090"/>
    <lineage>
        <taxon>Eukaryota</taxon>
        <taxon>Metamonada</taxon>
        <taxon>Anaeramoebidae</taxon>
        <taxon>Anaeramoeba</taxon>
    </lineage>
</organism>
<evidence type="ECO:0000313" key="18">
    <source>
        <dbReference type="Proteomes" id="UP001149090"/>
    </source>
</evidence>
<dbReference type="GO" id="GO:0006450">
    <property type="term" value="P:regulation of translational fidelity"/>
    <property type="evidence" value="ECO:0007669"/>
    <property type="project" value="TreeGrafter"/>
</dbReference>
<name>A0A9Q0RBQ5_ANAIG</name>
<dbReference type="Gene3D" id="3.40.50.11030">
    <property type="entry name" value="Threonylcarbamoyl-AMP synthase, C-terminal domain"/>
    <property type="match status" value="1"/>
</dbReference>
<dbReference type="InterPro" id="IPR006070">
    <property type="entry name" value="Sua5-like_dom"/>
</dbReference>
<dbReference type="OrthoDB" id="412787at2759"/>
<evidence type="ECO:0000256" key="2">
    <source>
        <dbReference type="ARBA" id="ARBA00007663"/>
    </source>
</evidence>
<evidence type="ECO:0000256" key="9">
    <source>
        <dbReference type="ARBA" id="ARBA00022741"/>
    </source>
</evidence>
<feature type="compositionally biased region" description="Acidic residues" evidence="15">
    <location>
        <begin position="246"/>
        <end position="260"/>
    </location>
</feature>
<dbReference type="Pfam" id="PF03481">
    <property type="entry name" value="Sua5_C"/>
    <property type="match status" value="1"/>
</dbReference>
<feature type="region of interest" description="Disordered" evidence="15">
    <location>
        <begin position="237"/>
        <end position="261"/>
    </location>
</feature>
<feature type="binding site" evidence="14">
    <location>
        <position position="63"/>
    </location>
    <ligand>
        <name>ATP</name>
        <dbReference type="ChEBI" id="CHEBI:30616"/>
    </ligand>
</feature>
<dbReference type="GO" id="GO:0061710">
    <property type="term" value="F:L-threonylcarbamoyladenylate synthase"/>
    <property type="evidence" value="ECO:0007669"/>
    <property type="project" value="UniProtKB-EC"/>
</dbReference>
<evidence type="ECO:0000256" key="12">
    <source>
        <dbReference type="ARBA" id="ARBA00048366"/>
    </source>
</evidence>
<protein>
    <recommendedName>
        <fullName evidence="4 13">Threonylcarbamoyl-AMP synthase</fullName>
        <shortName evidence="13">TC-AMP synthase</shortName>
        <ecNumber evidence="3 13">2.7.7.87</ecNumber>
    </recommendedName>
    <alternativeName>
        <fullName evidence="11 13">L-threonylcarbamoyladenylate synthase</fullName>
    </alternativeName>
</protein>
<reference evidence="17" key="1">
    <citation type="submission" date="2022-10" db="EMBL/GenBank/DDBJ databases">
        <title>Novel sulphate-reducing endosymbionts in the free-living metamonad Anaeramoeba.</title>
        <authorList>
            <person name="Jerlstrom-Hultqvist J."/>
            <person name="Cepicka I."/>
            <person name="Gallot-Lavallee L."/>
            <person name="Salas-Leiva D."/>
            <person name="Curtis B.A."/>
            <person name="Zahonova K."/>
            <person name="Pipaliya S."/>
            <person name="Dacks J."/>
            <person name="Roger A.J."/>
        </authorList>
    </citation>
    <scope>NUCLEOTIDE SEQUENCE</scope>
    <source>
        <strain evidence="17">BMAN</strain>
    </source>
</reference>
<evidence type="ECO:0000256" key="15">
    <source>
        <dbReference type="SAM" id="MobiDB-lite"/>
    </source>
</evidence>
<evidence type="ECO:0000256" key="10">
    <source>
        <dbReference type="ARBA" id="ARBA00022840"/>
    </source>
</evidence>
<gene>
    <name evidence="17" type="ORF">M0811_09173</name>
</gene>
<dbReference type="InterPro" id="IPR010923">
    <property type="entry name" value="T(6)A37_SUA5"/>
</dbReference>
<dbReference type="InterPro" id="IPR050156">
    <property type="entry name" value="TC-AMP_synthase_SUA5"/>
</dbReference>
<evidence type="ECO:0000259" key="16">
    <source>
        <dbReference type="PROSITE" id="PS51163"/>
    </source>
</evidence>
<dbReference type="InterPro" id="IPR017945">
    <property type="entry name" value="DHBP_synth_RibB-like_a/b_dom"/>
</dbReference>
<feature type="binding site" evidence="14">
    <location>
        <position position="54"/>
    </location>
    <ligand>
        <name>ATP</name>
        <dbReference type="ChEBI" id="CHEBI:30616"/>
    </ligand>
</feature>
<keyword evidence="18" id="KW-1185">Reference proteome</keyword>
<evidence type="ECO:0000256" key="14">
    <source>
        <dbReference type="PIRSR" id="PIRSR004930-1"/>
    </source>
</evidence>
<accession>A0A9Q0RBQ5</accession>
<dbReference type="OMA" id="MITHYAP"/>
<dbReference type="Gene3D" id="3.90.870.10">
    <property type="entry name" value="DHBP synthase"/>
    <property type="match status" value="1"/>
</dbReference>
<dbReference type="Pfam" id="PF01300">
    <property type="entry name" value="Sua5_yciO_yrdC"/>
    <property type="match status" value="1"/>
</dbReference>
<feature type="binding site" evidence="14">
    <location>
        <position position="150"/>
    </location>
    <ligand>
        <name>ATP</name>
        <dbReference type="ChEBI" id="CHEBI:30616"/>
    </ligand>
</feature>
<dbReference type="PIRSF" id="PIRSF004930">
    <property type="entry name" value="Tln_factor_SUA5"/>
    <property type="match status" value="1"/>
</dbReference>
<evidence type="ECO:0000256" key="5">
    <source>
        <dbReference type="ARBA" id="ARBA00022490"/>
    </source>
</evidence>
<evidence type="ECO:0000256" key="7">
    <source>
        <dbReference type="ARBA" id="ARBA00022694"/>
    </source>
</evidence>
<dbReference type="GO" id="GO:0005524">
    <property type="term" value="F:ATP binding"/>
    <property type="evidence" value="ECO:0007669"/>
    <property type="project" value="UniProtKB-UniRule"/>
</dbReference>
<dbReference type="SUPFAM" id="SSF55821">
    <property type="entry name" value="YrdC/RibB"/>
    <property type="match status" value="1"/>
</dbReference>
<evidence type="ECO:0000256" key="4">
    <source>
        <dbReference type="ARBA" id="ARBA00015492"/>
    </source>
</evidence>
<evidence type="ECO:0000256" key="13">
    <source>
        <dbReference type="PIRNR" id="PIRNR004930"/>
    </source>
</evidence>
<comment type="subcellular location">
    <subcellularLocation>
        <location evidence="1 13">Cytoplasm</location>
    </subcellularLocation>
</comment>
<dbReference type="PANTHER" id="PTHR17490">
    <property type="entry name" value="SUA5"/>
    <property type="match status" value="1"/>
</dbReference>
<feature type="binding site" evidence="14">
    <location>
        <position position="198"/>
    </location>
    <ligand>
        <name>ATP</name>
        <dbReference type="ChEBI" id="CHEBI:30616"/>
    </ligand>
</feature>
<dbReference type="EMBL" id="JAPDFW010000078">
    <property type="protein sequence ID" value="KAJ5072959.1"/>
    <property type="molecule type" value="Genomic_DNA"/>
</dbReference>
<keyword evidence="6 13" id="KW-0808">Transferase</keyword>
<keyword evidence="8 13" id="KW-0548">Nucleotidyltransferase</keyword>
<dbReference type="GO" id="GO:0003725">
    <property type="term" value="F:double-stranded RNA binding"/>
    <property type="evidence" value="ECO:0007669"/>
    <property type="project" value="UniProtKB-UniRule"/>
</dbReference>
<feature type="binding site" evidence="14">
    <location>
        <position position="142"/>
    </location>
    <ligand>
        <name>L-threonine</name>
        <dbReference type="ChEBI" id="CHEBI:57926"/>
    </ligand>
</feature>
<evidence type="ECO:0000313" key="17">
    <source>
        <dbReference type="EMBL" id="KAJ5072959.1"/>
    </source>
</evidence>
<comment type="similarity">
    <text evidence="2 13">Belongs to the SUA5 family.</text>
</comment>
<evidence type="ECO:0000256" key="1">
    <source>
        <dbReference type="ARBA" id="ARBA00004496"/>
    </source>
</evidence>
<feature type="binding site" evidence="14">
    <location>
        <position position="140"/>
    </location>
    <ligand>
        <name>L-threonine</name>
        <dbReference type="ChEBI" id="CHEBI:57926"/>
    </ligand>
</feature>
<proteinExistence type="inferred from homology"/>
<dbReference type="GO" id="GO:0000049">
    <property type="term" value="F:tRNA binding"/>
    <property type="evidence" value="ECO:0007669"/>
    <property type="project" value="TreeGrafter"/>
</dbReference>
<keyword evidence="7 13" id="KW-0819">tRNA processing</keyword>
<dbReference type="NCBIfam" id="TIGR00057">
    <property type="entry name" value="L-threonylcarbamoyladenylate synthase"/>
    <property type="match status" value="1"/>
</dbReference>
<feature type="domain" description="YrdC-like" evidence="16">
    <location>
        <begin position="9"/>
        <end position="202"/>
    </location>
</feature>
<dbReference type="GO" id="GO:0005737">
    <property type="term" value="C:cytoplasm"/>
    <property type="evidence" value="ECO:0007669"/>
    <property type="project" value="UniProtKB-SubCell"/>
</dbReference>
<dbReference type="EC" id="2.7.7.87" evidence="3 13"/>
<dbReference type="FunFam" id="3.90.870.10:FF:000009">
    <property type="entry name" value="Threonylcarbamoyl-AMP synthase, putative"/>
    <property type="match status" value="1"/>
</dbReference>
<keyword evidence="9 13" id="KW-0547">Nucleotide-binding</keyword>
<dbReference type="PROSITE" id="PS51163">
    <property type="entry name" value="YRDC"/>
    <property type="match status" value="1"/>
</dbReference>
<dbReference type="GO" id="GO:0008033">
    <property type="term" value="P:tRNA processing"/>
    <property type="evidence" value="ECO:0007669"/>
    <property type="project" value="UniProtKB-KW"/>
</dbReference>
<evidence type="ECO:0000256" key="3">
    <source>
        <dbReference type="ARBA" id="ARBA00012584"/>
    </source>
</evidence>
<comment type="caution">
    <text evidence="17">The sequence shown here is derived from an EMBL/GenBank/DDBJ whole genome shotgun (WGS) entry which is preliminary data.</text>
</comment>
<evidence type="ECO:0000256" key="11">
    <source>
        <dbReference type="ARBA" id="ARBA00029774"/>
    </source>
</evidence>
<keyword evidence="10 13" id="KW-0067">ATP-binding</keyword>
<dbReference type="InterPro" id="IPR038385">
    <property type="entry name" value="Sua5/YwlC_C"/>
</dbReference>
<comment type="function">
    <text evidence="13">Required for the formation of a threonylcarbamoyl group on adenosine at position 37 (t(6)A37) in tRNAs that read codons beginning with adenine.</text>
</comment>
<evidence type="ECO:0000256" key="8">
    <source>
        <dbReference type="ARBA" id="ARBA00022695"/>
    </source>
</evidence>
<evidence type="ECO:0000256" key="6">
    <source>
        <dbReference type="ARBA" id="ARBA00022679"/>
    </source>
</evidence>
<dbReference type="PANTHER" id="PTHR17490:SF16">
    <property type="entry name" value="THREONYLCARBAMOYL-AMP SYNTHASE"/>
    <property type="match status" value="1"/>
</dbReference>
<dbReference type="AlphaFoldDB" id="A0A9Q0RBQ5"/>
<feature type="binding site" evidence="14">
    <location>
        <position position="120"/>
    </location>
    <ligand>
        <name>L-threonine</name>
        <dbReference type="ChEBI" id="CHEBI:57926"/>
    </ligand>
</feature>
<feature type="binding site" evidence="14">
    <location>
        <position position="180"/>
    </location>
    <ligand>
        <name>L-threonine</name>
        <dbReference type="ChEBI" id="CHEBI:57926"/>
    </ligand>
</feature>